<dbReference type="Gene3D" id="3.40.50.720">
    <property type="entry name" value="NAD(P)-binding Rossmann-like Domain"/>
    <property type="match status" value="1"/>
</dbReference>
<dbReference type="Pfam" id="PF00106">
    <property type="entry name" value="adh_short"/>
    <property type="match status" value="1"/>
</dbReference>
<dbReference type="AlphaFoldDB" id="A0A8J9ZLG8"/>
<sequence>MKTLLITAVTVCLLGVAVCCPPPPPTSAPPQATAQEPQVAQAAQAAAEAGVIPSCPSGLQQVSCSPDPCQSATCAAQPAAICVGNCGSCTAVFYDSNAQQVNCNEYKVESKSRSKSKSGQVTTMLRPLHLFYCASLLGLTTILGLLLLLYHCAPVLYYLCTGILLGSVGYCVVLYLAPKSRVSGNGKAVFITGCDSGFGFRLAKRLDSLGFTVFAGCLLADSGGEGSKKLRAECSSRLSTVQIDVTNDGYCLHMLLIAMILPPEDMLED</sequence>
<keyword evidence="3" id="KW-0732">Signal</keyword>
<evidence type="ECO:0000256" key="1">
    <source>
        <dbReference type="ARBA" id="ARBA00006484"/>
    </source>
</evidence>
<dbReference type="OrthoDB" id="6422490at2759"/>
<keyword evidence="2" id="KW-0812">Transmembrane</keyword>
<evidence type="ECO:0000313" key="5">
    <source>
        <dbReference type="Proteomes" id="UP000838412"/>
    </source>
</evidence>
<keyword evidence="5" id="KW-1185">Reference proteome</keyword>
<dbReference type="SUPFAM" id="SSF51735">
    <property type="entry name" value="NAD(P)-binding Rossmann-fold domains"/>
    <property type="match status" value="1"/>
</dbReference>
<feature type="transmembrane region" description="Helical" evidence="2">
    <location>
        <begin position="156"/>
        <end position="177"/>
    </location>
</feature>
<dbReference type="PANTHER" id="PTHR43313">
    <property type="entry name" value="SHORT-CHAIN DEHYDROGENASE/REDUCTASE FAMILY 9C"/>
    <property type="match status" value="1"/>
</dbReference>
<proteinExistence type="inferred from homology"/>
<evidence type="ECO:0000313" key="4">
    <source>
        <dbReference type="EMBL" id="CAH1256855.1"/>
    </source>
</evidence>
<accession>A0A8J9ZLG8</accession>
<dbReference type="EMBL" id="OV696688">
    <property type="protein sequence ID" value="CAH1256855.1"/>
    <property type="molecule type" value="Genomic_DNA"/>
</dbReference>
<keyword evidence="2" id="KW-0472">Membrane</keyword>
<comment type="similarity">
    <text evidence="1">Belongs to the short-chain dehydrogenases/reductases (SDR) family.</text>
</comment>
<feature type="transmembrane region" description="Helical" evidence="2">
    <location>
        <begin position="129"/>
        <end position="149"/>
    </location>
</feature>
<name>A0A8J9ZLG8_BRALA</name>
<protein>
    <submittedName>
        <fullName evidence="4">BDH1 protein</fullName>
    </submittedName>
</protein>
<dbReference type="PANTHER" id="PTHR43313:SF36">
    <property type="entry name" value="D-BETA-HYDROXYBUTYRATE DEHYDROGENASE, MITOCHONDRIAL"/>
    <property type="match status" value="1"/>
</dbReference>
<dbReference type="GO" id="GO:0016491">
    <property type="term" value="F:oxidoreductase activity"/>
    <property type="evidence" value="ECO:0007669"/>
    <property type="project" value="TreeGrafter"/>
</dbReference>
<evidence type="ECO:0000256" key="2">
    <source>
        <dbReference type="SAM" id="Phobius"/>
    </source>
</evidence>
<dbReference type="GO" id="GO:0008202">
    <property type="term" value="P:steroid metabolic process"/>
    <property type="evidence" value="ECO:0007669"/>
    <property type="project" value="TreeGrafter"/>
</dbReference>
<dbReference type="InterPro" id="IPR036291">
    <property type="entry name" value="NAD(P)-bd_dom_sf"/>
</dbReference>
<gene>
    <name evidence="4" type="primary">BDH1</name>
    <name evidence="4" type="ORF">BLAG_LOCUS14973</name>
</gene>
<feature type="signal peptide" evidence="3">
    <location>
        <begin position="1"/>
        <end position="19"/>
    </location>
</feature>
<feature type="chain" id="PRO_5035425776" evidence="3">
    <location>
        <begin position="20"/>
        <end position="269"/>
    </location>
</feature>
<keyword evidence="2" id="KW-1133">Transmembrane helix</keyword>
<dbReference type="InterPro" id="IPR002347">
    <property type="entry name" value="SDR_fam"/>
</dbReference>
<organism evidence="4 5">
    <name type="scientific">Branchiostoma lanceolatum</name>
    <name type="common">Common lancelet</name>
    <name type="synonym">Amphioxus lanceolatum</name>
    <dbReference type="NCBI Taxonomy" id="7740"/>
    <lineage>
        <taxon>Eukaryota</taxon>
        <taxon>Metazoa</taxon>
        <taxon>Chordata</taxon>
        <taxon>Cephalochordata</taxon>
        <taxon>Leptocardii</taxon>
        <taxon>Amphioxiformes</taxon>
        <taxon>Branchiostomatidae</taxon>
        <taxon>Branchiostoma</taxon>
    </lineage>
</organism>
<reference evidence="4" key="1">
    <citation type="submission" date="2022-01" db="EMBL/GenBank/DDBJ databases">
        <authorList>
            <person name="Braso-Vives M."/>
        </authorList>
    </citation>
    <scope>NUCLEOTIDE SEQUENCE</scope>
</reference>
<evidence type="ECO:0000256" key="3">
    <source>
        <dbReference type="SAM" id="SignalP"/>
    </source>
</evidence>
<dbReference type="Proteomes" id="UP000838412">
    <property type="component" value="Chromosome 3"/>
</dbReference>